<gene>
    <name evidence="1" type="ORF">MENTE1834_LOCUS50</name>
</gene>
<reference evidence="1" key="1">
    <citation type="submission" date="2023-11" db="EMBL/GenBank/DDBJ databases">
        <authorList>
            <person name="Poullet M."/>
        </authorList>
    </citation>
    <scope>NUCLEOTIDE SEQUENCE</scope>
    <source>
        <strain evidence="1">E1834</strain>
    </source>
</reference>
<evidence type="ECO:0000313" key="1">
    <source>
        <dbReference type="EMBL" id="CAK5005835.1"/>
    </source>
</evidence>
<evidence type="ECO:0000313" key="2">
    <source>
        <dbReference type="Proteomes" id="UP001497535"/>
    </source>
</evidence>
<protein>
    <submittedName>
        <fullName evidence="1">Uncharacterized protein</fullName>
    </submittedName>
</protein>
<keyword evidence="2" id="KW-1185">Reference proteome</keyword>
<name>A0ACB0XKA9_MELEN</name>
<accession>A0ACB0XKA9</accession>
<proteinExistence type="predicted"/>
<sequence length="53" mass="6256">MCSICVLNIFIHPSPFCLQSTNPFFTFNVHQKQQHKVTHQQFILFVSLFRSLC</sequence>
<comment type="caution">
    <text evidence="1">The sequence shown here is derived from an EMBL/GenBank/DDBJ whole genome shotgun (WGS) entry which is preliminary data.</text>
</comment>
<dbReference type="EMBL" id="CAVMJV010000001">
    <property type="protein sequence ID" value="CAK5005835.1"/>
    <property type="molecule type" value="Genomic_DNA"/>
</dbReference>
<organism evidence="1 2">
    <name type="scientific">Meloidogyne enterolobii</name>
    <name type="common">Root-knot nematode worm</name>
    <name type="synonym">Meloidogyne mayaguensis</name>
    <dbReference type="NCBI Taxonomy" id="390850"/>
    <lineage>
        <taxon>Eukaryota</taxon>
        <taxon>Metazoa</taxon>
        <taxon>Ecdysozoa</taxon>
        <taxon>Nematoda</taxon>
        <taxon>Chromadorea</taxon>
        <taxon>Rhabditida</taxon>
        <taxon>Tylenchina</taxon>
        <taxon>Tylenchomorpha</taxon>
        <taxon>Tylenchoidea</taxon>
        <taxon>Meloidogynidae</taxon>
        <taxon>Meloidogyninae</taxon>
        <taxon>Meloidogyne</taxon>
    </lineage>
</organism>
<dbReference type="Proteomes" id="UP001497535">
    <property type="component" value="Unassembled WGS sequence"/>
</dbReference>